<evidence type="ECO:0000256" key="1">
    <source>
        <dbReference type="SAM" id="MobiDB-lite"/>
    </source>
</evidence>
<dbReference type="Proteomes" id="UP000296049">
    <property type="component" value="Unassembled WGS sequence"/>
</dbReference>
<gene>
    <name evidence="2" type="ORF">Anapl_00650</name>
</gene>
<name>R0K0B0_ANAPL</name>
<feature type="compositionally biased region" description="Low complexity" evidence="1">
    <location>
        <begin position="109"/>
        <end position="120"/>
    </location>
</feature>
<accession>R0K0B0</accession>
<keyword evidence="3" id="KW-1185">Reference proteome</keyword>
<reference evidence="3" key="1">
    <citation type="journal article" date="2013" name="Nat. Genet.">
        <title>The duck genome and transcriptome provide insight into an avian influenza virus reservoir species.</title>
        <authorList>
            <person name="Huang Y."/>
            <person name="Li Y."/>
            <person name="Burt D.W."/>
            <person name="Chen H."/>
            <person name="Zhang Y."/>
            <person name="Qian W."/>
            <person name="Kim H."/>
            <person name="Gan S."/>
            <person name="Zhao Y."/>
            <person name="Li J."/>
            <person name="Yi K."/>
            <person name="Feng H."/>
            <person name="Zhu P."/>
            <person name="Li B."/>
            <person name="Liu Q."/>
            <person name="Fairley S."/>
            <person name="Magor K.E."/>
            <person name="Du Z."/>
            <person name="Hu X."/>
            <person name="Goodman L."/>
            <person name="Tafer H."/>
            <person name="Vignal A."/>
            <person name="Lee T."/>
            <person name="Kim K.W."/>
            <person name="Sheng Z."/>
            <person name="An Y."/>
            <person name="Searle S."/>
            <person name="Herrero J."/>
            <person name="Groenen M.A."/>
            <person name="Crooijmans R.P."/>
            <person name="Faraut T."/>
            <person name="Cai Q."/>
            <person name="Webster R.G."/>
            <person name="Aldridge J.R."/>
            <person name="Warren W.C."/>
            <person name="Bartschat S."/>
            <person name="Kehr S."/>
            <person name="Marz M."/>
            <person name="Stadler P.F."/>
            <person name="Smith J."/>
            <person name="Kraus R.H."/>
            <person name="Zhao Y."/>
            <person name="Ren L."/>
            <person name="Fei J."/>
            <person name="Morisson M."/>
            <person name="Kaiser P."/>
            <person name="Griffin D.K."/>
            <person name="Rao M."/>
            <person name="Pitel F."/>
            <person name="Wang J."/>
            <person name="Li N."/>
        </authorList>
    </citation>
    <scope>NUCLEOTIDE SEQUENCE [LARGE SCALE GENOMIC DNA]</scope>
</reference>
<sequence length="204" mass="21663">MAVSHSRLERHQVGTGTTLGTAAGAQPFCACFPLPKQLRLLLLPKPFRQAEQLELQTVVISSGGFVGLAHKLLATITCTMAPQLPPDNGTTSSCPAKLAKKQPEPVAPPQSSQPGTQSGQCCPADPDPVPRQTPHSLPLGHGSELSSCHSKEQEQGRTLMGDASWKKVQQQQEGPAGVRLPPGSQASFANKKHCLRFLHIFGAL</sequence>
<evidence type="ECO:0000313" key="3">
    <source>
        <dbReference type="Proteomes" id="UP000296049"/>
    </source>
</evidence>
<proteinExistence type="predicted"/>
<organism evidence="2 3">
    <name type="scientific">Anas platyrhynchos</name>
    <name type="common">Mallard</name>
    <name type="synonym">Anas boschas</name>
    <dbReference type="NCBI Taxonomy" id="8839"/>
    <lineage>
        <taxon>Eukaryota</taxon>
        <taxon>Metazoa</taxon>
        <taxon>Chordata</taxon>
        <taxon>Craniata</taxon>
        <taxon>Vertebrata</taxon>
        <taxon>Euteleostomi</taxon>
        <taxon>Archelosauria</taxon>
        <taxon>Archosauria</taxon>
        <taxon>Dinosauria</taxon>
        <taxon>Saurischia</taxon>
        <taxon>Theropoda</taxon>
        <taxon>Coelurosauria</taxon>
        <taxon>Aves</taxon>
        <taxon>Neognathae</taxon>
        <taxon>Galloanserae</taxon>
        <taxon>Anseriformes</taxon>
        <taxon>Anatidae</taxon>
        <taxon>Anatinae</taxon>
        <taxon>Anas</taxon>
    </lineage>
</organism>
<protein>
    <submittedName>
        <fullName evidence="2">Uncharacterized protein</fullName>
    </submittedName>
</protein>
<dbReference type="AlphaFoldDB" id="R0K0B0"/>
<dbReference type="EMBL" id="KB742873">
    <property type="protein sequence ID" value="EOB03346.1"/>
    <property type="molecule type" value="Genomic_DNA"/>
</dbReference>
<feature type="region of interest" description="Disordered" evidence="1">
    <location>
        <begin position="88"/>
        <end position="185"/>
    </location>
</feature>
<evidence type="ECO:0000313" key="2">
    <source>
        <dbReference type="EMBL" id="EOB03346.1"/>
    </source>
</evidence>